<name>A0A166VTD7_9AGAM</name>
<reference evidence="1 2" key="1">
    <citation type="journal article" date="2016" name="Mol. Biol. Evol.">
        <title>Comparative Genomics of Early-Diverging Mushroom-Forming Fungi Provides Insights into the Origins of Lignocellulose Decay Capabilities.</title>
        <authorList>
            <person name="Nagy L.G."/>
            <person name="Riley R."/>
            <person name="Tritt A."/>
            <person name="Adam C."/>
            <person name="Daum C."/>
            <person name="Floudas D."/>
            <person name="Sun H."/>
            <person name="Yadav J.S."/>
            <person name="Pangilinan J."/>
            <person name="Larsson K.H."/>
            <person name="Matsuura K."/>
            <person name="Barry K."/>
            <person name="Labutti K."/>
            <person name="Kuo R."/>
            <person name="Ohm R.A."/>
            <person name="Bhattacharya S.S."/>
            <person name="Shirouzu T."/>
            <person name="Yoshinaga Y."/>
            <person name="Martin F.M."/>
            <person name="Grigoriev I.V."/>
            <person name="Hibbett D.S."/>
        </authorList>
    </citation>
    <scope>NUCLEOTIDE SEQUENCE [LARGE SCALE GENOMIC DNA]</scope>
    <source>
        <strain evidence="1 2">CBS 109695</strain>
    </source>
</reference>
<evidence type="ECO:0000313" key="2">
    <source>
        <dbReference type="Proteomes" id="UP000076532"/>
    </source>
</evidence>
<organism evidence="1 2">
    <name type="scientific">Athelia psychrophila</name>
    <dbReference type="NCBI Taxonomy" id="1759441"/>
    <lineage>
        <taxon>Eukaryota</taxon>
        <taxon>Fungi</taxon>
        <taxon>Dikarya</taxon>
        <taxon>Basidiomycota</taxon>
        <taxon>Agaricomycotina</taxon>
        <taxon>Agaricomycetes</taxon>
        <taxon>Agaricomycetidae</taxon>
        <taxon>Atheliales</taxon>
        <taxon>Atheliaceae</taxon>
        <taxon>Athelia</taxon>
    </lineage>
</organism>
<dbReference type="EMBL" id="KV417484">
    <property type="protein sequence ID" value="KZP33041.1"/>
    <property type="molecule type" value="Genomic_DNA"/>
</dbReference>
<accession>A0A166VTD7</accession>
<proteinExistence type="predicted"/>
<sequence length="77" mass="8649">MQLPCLVVTCAIALGSRPRGGKRTNSGHGRLLNSPRSSQIFHWFMSLFRGAMYLRYVSGRFTNAHEVLLNRLGTRVS</sequence>
<dbReference type="AlphaFoldDB" id="A0A166VTD7"/>
<dbReference type="Proteomes" id="UP000076532">
    <property type="component" value="Unassembled WGS sequence"/>
</dbReference>
<keyword evidence="2" id="KW-1185">Reference proteome</keyword>
<evidence type="ECO:0000313" key="1">
    <source>
        <dbReference type="EMBL" id="KZP33041.1"/>
    </source>
</evidence>
<gene>
    <name evidence="1" type="ORF">FIBSPDRAFT_439539</name>
</gene>
<protein>
    <submittedName>
        <fullName evidence="1">Uncharacterized protein</fullName>
    </submittedName>
</protein>